<dbReference type="RefSeq" id="WP_213594746.1">
    <property type="nucleotide sequence ID" value="NZ_BOSM01000012.1"/>
</dbReference>
<proteinExistence type="predicted"/>
<keyword evidence="2" id="KW-1185">Reference proteome</keyword>
<evidence type="ECO:0000313" key="1">
    <source>
        <dbReference type="EMBL" id="GIP60871.1"/>
    </source>
</evidence>
<evidence type="ECO:0000313" key="2">
    <source>
        <dbReference type="Proteomes" id="UP000681290"/>
    </source>
</evidence>
<organism evidence="1 2">
    <name type="scientific">Paenibacillus woosongensis</name>
    <dbReference type="NCBI Taxonomy" id="307580"/>
    <lineage>
        <taxon>Bacteria</taxon>
        <taxon>Bacillati</taxon>
        <taxon>Bacillota</taxon>
        <taxon>Bacilli</taxon>
        <taxon>Bacillales</taxon>
        <taxon>Paenibacillaceae</taxon>
        <taxon>Paenibacillus</taxon>
    </lineage>
</organism>
<dbReference type="PANTHER" id="PTHR43649:SF12">
    <property type="entry name" value="DIACETYLCHITOBIOSE BINDING PROTEIN DASA"/>
    <property type="match status" value="1"/>
</dbReference>
<protein>
    <recommendedName>
        <fullName evidence="3">Extracellular solute-binding protein</fullName>
    </recommendedName>
</protein>
<dbReference type="EMBL" id="BOSM01000012">
    <property type="protein sequence ID" value="GIP60871.1"/>
    <property type="molecule type" value="Genomic_DNA"/>
</dbReference>
<dbReference type="Gene3D" id="3.40.190.10">
    <property type="entry name" value="Periplasmic binding protein-like II"/>
    <property type="match status" value="1"/>
</dbReference>
<accession>A0ABQ4MY84</accession>
<evidence type="ECO:0008006" key="3">
    <source>
        <dbReference type="Google" id="ProtNLM"/>
    </source>
</evidence>
<comment type="caution">
    <text evidence="1">The sequence shown here is derived from an EMBL/GenBank/DDBJ whole genome shotgun (WGS) entry which is preliminary data.</text>
</comment>
<name>A0ABQ4MY84_9BACL</name>
<reference evidence="1 2" key="1">
    <citation type="submission" date="2021-03" db="EMBL/GenBank/DDBJ databases">
        <title>Antimicrobial resistance genes in bacteria isolated from Japanese honey, and their potential for conferring macrolide and lincosamide resistance in the American foulbrood pathogen Paenibacillus larvae.</title>
        <authorList>
            <person name="Okamoto M."/>
            <person name="Kumagai M."/>
            <person name="Kanamori H."/>
            <person name="Takamatsu D."/>
        </authorList>
    </citation>
    <scope>NUCLEOTIDE SEQUENCE [LARGE SCALE GENOMIC DNA]</scope>
    <source>
        <strain evidence="1 2">J15TS10</strain>
    </source>
</reference>
<dbReference type="Pfam" id="PF13416">
    <property type="entry name" value="SBP_bac_8"/>
    <property type="match status" value="1"/>
</dbReference>
<sequence>MRVRTTYILIICLFFITGCTGQPSPSELNDSELTLNIGYFSEKQFENRYSSLLSIEYPKLNYNVIPTSDLITERISVQEWTAENAVDLIYLPPAYLQSLANNGFLQELDPYIQKTSFSLDTFVPSVVELMKQYGDGKLYGLAPTFYSRALVYNSHLFDQYDVPYPKDQMTWEEIIDLARQFPKGLTHSYPSNAHFLINVGQTENLQAYNEDTKQITLDSSSWANLLELTLEPLRTGNIALHDLNDNLFLTGEYAMGIITYEELIQLEQQGSELEWKLVTMPTHPSEPDSSHHYVLDGMWAIPASSTESDAAWELIRFFMSDQTAKWSYRSVYGFSSLTAYTSMGQSTSDIEAFYKLRPAYRTSPVPSTIYELLNEAIEQAITGNATAEQALAEYAQDYASDSW</sequence>
<dbReference type="InterPro" id="IPR050490">
    <property type="entry name" value="Bact_solute-bd_prot1"/>
</dbReference>
<dbReference type="PROSITE" id="PS51257">
    <property type="entry name" value="PROKAR_LIPOPROTEIN"/>
    <property type="match status" value="1"/>
</dbReference>
<dbReference type="SUPFAM" id="SSF53850">
    <property type="entry name" value="Periplasmic binding protein-like II"/>
    <property type="match status" value="1"/>
</dbReference>
<gene>
    <name evidence="1" type="ORF">J15TS10_46850</name>
</gene>
<dbReference type="InterPro" id="IPR006059">
    <property type="entry name" value="SBP"/>
</dbReference>
<dbReference type="PANTHER" id="PTHR43649">
    <property type="entry name" value="ARABINOSE-BINDING PROTEIN-RELATED"/>
    <property type="match status" value="1"/>
</dbReference>
<dbReference type="Proteomes" id="UP000681290">
    <property type="component" value="Unassembled WGS sequence"/>
</dbReference>